<evidence type="ECO:0000313" key="1">
    <source>
        <dbReference type="EMBL" id="KAJ9115018.1"/>
    </source>
</evidence>
<proteinExistence type="predicted"/>
<dbReference type="Proteomes" id="UP001243375">
    <property type="component" value="Unassembled WGS sequence"/>
</dbReference>
<gene>
    <name evidence="1" type="ORF">QFC22_005346</name>
</gene>
<name>A0ACC2WU42_9TREE</name>
<reference evidence="1" key="1">
    <citation type="submission" date="2023-04" db="EMBL/GenBank/DDBJ databases">
        <title>Draft Genome sequencing of Naganishia species isolated from polar environments using Oxford Nanopore Technology.</title>
        <authorList>
            <person name="Leo P."/>
            <person name="Venkateswaran K."/>
        </authorList>
    </citation>
    <scope>NUCLEOTIDE SEQUENCE</scope>
    <source>
        <strain evidence="1">MNA-CCFEE 5425</strain>
    </source>
</reference>
<comment type="caution">
    <text evidence="1">The sequence shown here is derived from an EMBL/GenBank/DDBJ whole genome shotgun (WGS) entry which is preliminary data.</text>
</comment>
<protein>
    <submittedName>
        <fullName evidence="1">Uncharacterized protein</fullName>
    </submittedName>
</protein>
<evidence type="ECO:0000313" key="2">
    <source>
        <dbReference type="Proteomes" id="UP001243375"/>
    </source>
</evidence>
<sequence>MSGDHTSTFRMCIPGTGYAISLNLYERNTSTLSETSAQSGKHSRRWRYALVGLAGLIVLLFYASHHRTQTKGHLVHSPVAEEDSGGYFVEDGSFLADLGPEAERVYNLGVTDPEAYLAQIKSFANKAFPVRYRKKLERSIDLYFPADTRSMQLPEALPKGILDYKFIHQTDKKEDGGKMSQAWRDMNQADGWRHVFYDDERADTWISRQLRNSEVAWAWGALRRGVLKADFFRYLVVLVQGGLYSDVDTKPLKPVREWGSFGLHLYDTSSTDGPAWWTKIAAQPSIVVGLEVDVHEFAGWKKLHAKASLAYQPRMEHTGPGIWTDAVLAYLKARYNVTWHDLRGLQHPLRIGEVMVLPITAFSPGGEPDFMSKDQDHPQAAVYHDFRGSWKKEEQESAIAPSENVSYGSRTTSALSIGDFRHGWTKESCLAKEGEAEVNDSKLLIDPYLVVGYLEEAQVGLWINDRAEYEDTPDINKLAISDDRLQLIDGEKKDYPPAYFSGDFTATGAEFSTGLGDDRDVNEQVPVGFQQSNLMEALPAVVKLATKTSFTSDKVAPGQSGFSYPVPSGVGQSYHDNDADYRYDEPHLAGAFSDKNALERKNSDSESDSNSASGSNRSSRESLEEGQRGYADSNAYQGVESDSPTAQYSDNPGRDYQQDVDPIQSPVSGDEDDGFLDRLQDEGRERIIREIDERLGETGGDLGEEFFEGKWTRGRCGVSVSRNVDHCKRLSADL</sequence>
<organism evidence="1 2">
    <name type="scientific">Naganishia vaughanmartiniae</name>
    <dbReference type="NCBI Taxonomy" id="1424756"/>
    <lineage>
        <taxon>Eukaryota</taxon>
        <taxon>Fungi</taxon>
        <taxon>Dikarya</taxon>
        <taxon>Basidiomycota</taxon>
        <taxon>Agaricomycotina</taxon>
        <taxon>Tremellomycetes</taxon>
        <taxon>Filobasidiales</taxon>
        <taxon>Filobasidiaceae</taxon>
        <taxon>Naganishia</taxon>
    </lineage>
</organism>
<keyword evidence="2" id="KW-1185">Reference proteome</keyword>
<dbReference type="EMBL" id="JASBWU010000017">
    <property type="protein sequence ID" value="KAJ9115018.1"/>
    <property type="molecule type" value="Genomic_DNA"/>
</dbReference>
<accession>A0ACC2WU42</accession>